<evidence type="ECO:0000256" key="4">
    <source>
        <dbReference type="SAM" id="SignalP"/>
    </source>
</evidence>
<evidence type="ECO:0000256" key="2">
    <source>
        <dbReference type="ARBA" id="ARBA00023108"/>
    </source>
</evidence>
<reference evidence="5" key="1">
    <citation type="submission" date="2022-01" db="EMBL/GenBank/DDBJ databases">
        <authorList>
            <person name="King R."/>
        </authorList>
    </citation>
    <scope>NUCLEOTIDE SEQUENCE</scope>
</reference>
<dbReference type="FunFam" id="3.15.10.30:FF:000001">
    <property type="entry name" value="Takeout-like protein 1"/>
    <property type="match status" value="1"/>
</dbReference>
<keyword evidence="2" id="KW-0090">Biological rhythms</keyword>
<dbReference type="PANTHER" id="PTHR11008:SF39">
    <property type="entry name" value="CIRCADIAN CLOCK-CONTROLLED PROTEIN-LIKE PROTEIN"/>
    <property type="match status" value="1"/>
</dbReference>
<keyword evidence="1 4" id="KW-0732">Signal</keyword>
<evidence type="ECO:0000313" key="6">
    <source>
        <dbReference type="Proteomes" id="UP001153620"/>
    </source>
</evidence>
<accession>A0A9N9WYJ6</accession>
<dbReference type="Gene3D" id="3.15.10.30">
    <property type="entry name" value="Haemolymph juvenile hormone binding protein"/>
    <property type="match status" value="1"/>
</dbReference>
<dbReference type="PANTHER" id="PTHR11008">
    <property type="entry name" value="PROTEIN TAKEOUT-LIKE PROTEIN"/>
    <property type="match status" value="1"/>
</dbReference>
<keyword evidence="6" id="KW-1185">Reference proteome</keyword>
<dbReference type="GO" id="GO:0005615">
    <property type="term" value="C:extracellular space"/>
    <property type="evidence" value="ECO:0007669"/>
    <property type="project" value="TreeGrafter"/>
</dbReference>
<dbReference type="Proteomes" id="UP001153620">
    <property type="component" value="Chromosome 4"/>
</dbReference>
<name>A0A9N9WYJ6_9DIPT</name>
<reference evidence="5" key="2">
    <citation type="submission" date="2022-10" db="EMBL/GenBank/DDBJ databases">
        <authorList>
            <consortium name="ENA_rothamsted_submissions"/>
            <consortium name="culmorum"/>
            <person name="King R."/>
        </authorList>
    </citation>
    <scope>NUCLEOTIDE SEQUENCE</scope>
</reference>
<evidence type="ECO:0000313" key="5">
    <source>
        <dbReference type="EMBL" id="CAG9811071.1"/>
    </source>
</evidence>
<sequence length="249" mass="27766">MNQISLIFVAAVAISCSYGVSGALPSSVKICHRNDPQINECIIKSIEQLRPRLAAGSLGDGFDLPKIEPFAIQSIKVGTTQDFKVSLKNVLIKGASNFRIEKLRANVNDIKVDVIVNFPKLDIKANYDLIIKIFGQNLDNKGDGFIKLENARARVSLKGSKYSKDGKEYIKFDRFRLKVQPGTIRQLKLSNLFQNDRNIEEAANAFITANSDFLLQNVYPTIEKDLAELLTNVANELAKNATYDELFPL</sequence>
<dbReference type="Pfam" id="PF06585">
    <property type="entry name" value="JHBP"/>
    <property type="match status" value="1"/>
</dbReference>
<dbReference type="OrthoDB" id="8196554at2759"/>
<comment type="similarity">
    <text evidence="3">Belongs to the TO family.</text>
</comment>
<evidence type="ECO:0000256" key="3">
    <source>
        <dbReference type="ARBA" id="ARBA00060902"/>
    </source>
</evidence>
<feature type="signal peptide" evidence="4">
    <location>
        <begin position="1"/>
        <end position="22"/>
    </location>
</feature>
<protein>
    <recommendedName>
        <fullName evidence="7">Hemolymph juvenile hormone binding protein</fullName>
    </recommendedName>
</protein>
<dbReference type="AlphaFoldDB" id="A0A9N9WYJ6"/>
<organism evidence="5 6">
    <name type="scientific">Chironomus riparius</name>
    <dbReference type="NCBI Taxonomy" id="315576"/>
    <lineage>
        <taxon>Eukaryota</taxon>
        <taxon>Metazoa</taxon>
        <taxon>Ecdysozoa</taxon>
        <taxon>Arthropoda</taxon>
        <taxon>Hexapoda</taxon>
        <taxon>Insecta</taxon>
        <taxon>Pterygota</taxon>
        <taxon>Neoptera</taxon>
        <taxon>Endopterygota</taxon>
        <taxon>Diptera</taxon>
        <taxon>Nematocera</taxon>
        <taxon>Chironomoidea</taxon>
        <taxon>Chironomidae</taxon>
        <taxon>Chironominae</taxon>
        <taxon>Chironomus</taxon>
    </lineage>
</organism>
<proteinExistence type="inferred from homology"/>
<dbReference type="InterPro" id="IPR010562">
    <property type="entry name" value="Haemolymph_juvenile_hormone-bd"/>
</dbReference>
<dbReference type="GO" id="GO:0007623">
    <property type="term" value="P:circadian rhythm"/>
    <property type="evidence" value="ECO:0007669"/>
    <property type="project" value="UniProtKB-ARBA"/>
</dbReference>
<dbReference type="SMART" id="SM00700">
    <property type="entry name" value="JHBP"/>
    <property type="match status" value="1"/>
</dbReference>
<dbReference type="EMBL" id="OU895880">
    <property type="protein sequence ID" value="CAG9811071.1"/>
    <property type="molecule type" value="Genomic_DNA"/>
</dbReference>
<dbReference type="InterPro" id="IPR038606">
    <property type="entry name" value="To_sf"/>
</dbReference>
<gene>
    <name evidence="5" type="ORF">CHIRRI_LOCUS13880</name>
</gene>
<feature type="chain" id="PRO_5040441317" description="Hemolymph juvenile hormone binding protein" evidence="4">
    <location>
        <begin position="23"/>
        <end position="249"/>
    </location>
</feature>
<evidence type="ECO:0000256" key="1">
    <source>
        <dbReference type="ARBA" id="ARBA00022729"/>
    </source>
</evidence>
<evidence type="ECO:0008006" key="7">
    <source>
        <dbReference type="Google" id="ProtNLM"/>
    </source>
</evidence>